<dbReference type="SUPFAM" id="SSF54160">
    <property type="entry name" value="Chromo domain-like"/>
    <property type="match status" value="2"/>
</dbReference>
<keyword evidence="6" id="KW-1185">Reference proteome</keyword>
<dbReference type="InterPro" id="IPR051219">
    <property type="entry name" value="Heterochromatin_chromo-domain"/>
</dbReference>
<evidence type="ECO:0000256" key="3">
    <source>
        <dbReference type="SAM" id="MobiDB-lite"/>
    </source>
</evidence>
<evidence type="ECO:0000256" key="2">
    <source>
        <dbReference type="ARBA" id="ARBA00023242"/>
    </source>
</evidence>
<organism evidence="5 6">
    <name type="scientific">Steinernema carpocapsae</name>
    <name type="common">Entomopathogenic nematode</name>
    <dbReference type="NCBI Taxonomy" id="34508"/>
    <lineage>
        <taxon>Eukaryota</taxon>
        <taxon>Metazoa</taxon>
        <taxon>Ecdysozoa</taxon>
        <taxon>Nematoda</taxon>
        <taxon>Chromadorea</taxon>
        <taxon>Rhabditida</taxon>
        <taxon>Tylenchina</taxon>
        <taxon>Panagrolaimomorpha</taxon>
        <taxon>Strongyloidoidea</taxon>
        <taxon>Steinernematidae</taxon>
        <taxon>Steinernema</taxon>
    </lineage>
</organism>
<dbReference type="PROSITE" id="PS50013">
    <property type="entry name" value="CHROMO_2"/>
    <property type="match status" value="1"/>
</dbReference>
<reference evidence="5 6" key="2">
    <citation type="journal article" date="2019" name="G3 (Bethesda)">
        <title>Hybrid Assembly of the Genome of the Entomopathogenic Nematode Steinernema carpocapsae Identifies the X-Chromosome.</title>
        <authorList>
            <person name="Serra L."/>
            <person name="Macchietto M."/>
            <person name="Macias-Munoz A."/>
            <person name="McGill C.J."/>
            <person name="Rodriguez I.M."/>
            <person name="Rodriguez B."/>
            <person name="Murad R."/>
            <person name="Mortazavi A."/>
        </authorList>
    </citation>
    <scope>NUCLEOTIDE SEQUENCE [LARGE SCALE GENOMIC DNA]</scope>
    <source>
        <strain evidence="5 6">ALL</strain>
    </source>
</reference>
<dbReference type="InterPro" id="IPR000953">
    <property type="entry name" value="Chromo/chromo_shadow_dom"/>
</dbReference>
<protein>
    <recommendedName>
        <fullName evidence="4">Chromo domain-containing protein</fullName>
    </recommendedName>
</protein>
<feature type="compositionally biased region" description="Basic residues" evidence="3">
    <location>
        <begin position="22"/>
        <end position="34"/>
    </location>
</feature>
<keyword evidence="2" id="KW-0539">Nucleus</keyword>
<dbReference type="AlphaFoldDB" id="A0A4U8UJV6"/>
<evidence type="ECO:0000313" key="5">
    <source>
        <dbReference type="EMBL" id="TMS32427.1"/>
    </source>
</evidence>
<reference evidence="5 6" key="1">
    <citation type="journal article" date="2015" name="Genome Biol.">
        <title>Comparative genomics of Steinernema reveals deeply conserved gene regulatory networks.</title>
        <authorList>
            <person name="Dillman A.R."/>
            <person name="Macchietto M."/>
            <person name="Porter C.F."/>
            <person name="Rogers A."/>
            <person name="Williams B."/>
            <person name="Antoshechkin I."/>
            <person name="Lee M.M."/>
            <person name="Goodwin Z."/>
            <person name="Lu X."/>
            <person name="Lewis E.E."/>
            <person name="Goodrich-Blair H."/>
            <person name="Stock S.P."/>
            <person name="Adams B.J."/>
            <person name="Sternberg P.W."/>
            <person name="Mortazavi A."/>
        </authorList>
    </citation>
    <scope>NUCLEOTIDE SEQUENCE [LARGE SCALE GENOMIC DNA]</scope>
    <source>
        <strain evidence="5 6">ALL</strain>
    </source>
</reference>
<sequence>MPRILKRKPLANGESSSGPSTKTKKTKPQKKSKKNKDIYQVERLIDSRKSKAGQEFLVKWQGYAEPTWEPRKNILDYNLVKEFNTMTAFKKWRRETARQNPSKLDKNTKIEKILAVRMEDGKKELLVKFEGSSEYEVHTVERVMKKNKTIVAKFLDENDLEESADEA</sequence>
<dbReference type="Gene3D" id="2.40.50.40">
    <property type="match status" value="2"/>
</dbReference>
<evidence type="ECO:0000259" key="4">
    <source>
        <dbReference type="PROSITE" id="PS50013"/>
    </source>
</evidence>
<feature type="domain" description="Chromo" evidence="4">
    <location>
        <begin position="39"/>
        <end position="83"/>
    </location>
</feature>
<dbReference type="STRING" id="34508.A0A4U8UJV6"/>
<gene>
    <name evidence="5" type="ORF">L596_000264</name>
</gene>
<evidence type="ECO:0000313" key="6">
    <source>
        <dbReference type="Proteomes" id="UP000298663"/>
    </source>
</evidence>
<dbReference type="InterPro" id="IPR023780">
    <property type="entry name" value="Chromo_domain"/>
</dbReference>
<dbReference type="PANTHER" id="PTHR22812">
    <property type="entry name" value="CHROMOBOX PROTEIN"/>
    <property type="match status" value="1"/>
</dbReference>
<dbReference type="InterPro" id="IPR016197">
    <property type="entry name" value="Chromo-like_dom_sf"/>
</dbReference>
<comment type="caution">
    <text evidence="5">The sequence shown here is derived from an EMBL/GenBank/DDBJ whole genome shotgun (WGS) entry which is preliminary data.</text>
</comment>
<proteinExistence type="predicted"/>
<dbReference type="Proteomes" id="UP000298663">
    <property type="component" value="Chromosome X"/>
</dbReference>
<evidence type="ECO:0000256" key="1">
    <source>
        <dbReference type="ARBA" id="ARBA00004123"/>
    </source>
</evidence>
<dbReference type="Pfam" id="PF00385">
    <property type="entry name" value="Chromo"/>
    <property type="match status" value="1"/>
</dbReference>
<dbReference type="SMART" id="SM00298">
    <property type="entry name" value="CHROMO"/>
    <property type="match status" value="2"/>
</dbReference>
<dbReference type="CDD" id="cd00024">
    <property type="entry name" value="CD_CSD"/>
    <property type="match status" value="1"/>
</dbReference>
<comment type="subcellular location">
    <subcellularLocation>
        <location evidence="1">Nucleus</location>
    </subcellularLocation>
</comment>
<feature type="region of interest" description="Disordered" evidence="3">
    <location>
        <begin position="1"/>
        <end position="42"/>
    </location>
</feature>
<accession>A0A4U8UJV6</accession>
<dbReference type="EMBL" id="AZBU02000001">
    <property type="protein sequence ID" value="TMS32427.1"/>
    <property type="molecule type" value="Genomic_DNA"/>
</dbReference>
<dbReference type="GO" id="GO:0005634">
    <property type="term" value="C:nucleus"/>
    <property type="evidence" value="ECO:0007669"/>
    <property type="project" value="UniProtKB-SubCell"/>
</dbReference>
<dbReference type="EMBL" id="CM016762">
    <property type="protein sequence ID" value="TMS32427.1"/>
    <property type="molecule type" value="Genomic_DNA"/>
</dbReference>
<dbReference type="OrthoDB" id="433924at2759"/>
<name>A0A4U8UJV6_STECR</name>